<proteinExistence type="predicted"/>
<accession>A0A0M0JRR2</accession>
<organism evidence="1 2">
    <name type="scientific">Chrysochromulina tobinii</name>
    <dbReference type="NCBI Taxonomy" id="1460289"/>
    <lineage>
        <taxon>Eukaryota</taxon>
        <taxon>Haptista</taxon>
        <taxon>Haptophyta</taxon>
        <taxon>Prymnesiophyceae</taxon>
        <taxon>Prymnesiales</taxon>
        <taxon>Chrysochromulinaceae</taxon>
        <taxon>Chrysochromulina</taxon>
    </lineage>
</organism>
<protein>
    <submittedName>
        <fullName evidence="1">Uncharacterized protein</fullName>
    </submittedName>
</protein>
<evidence type="ECO:0000313" key="2">
    <source>
        <dbReference type="Proteomes" id="UP000037460"/>
    </source>
</evidence>
<sequence length="189" mass="20029">MAASSTSSLQLTPPGVAVGAVLIGDAELLVELPAAFGSDASTLYRIKLPTEEYQTGPELVPDTLSPAGTCTPPGSVVSWMTSGSPLAVRGAVVRSGSSLFLALRSEEHARIGNPLWLATCKRLGLPEPPIDPLGPRLYSEWRLVGTLDNEADQLEVQGFHDEAAWFIDHSTKTAVAFSTDGSRTEISLR</sequence>
<keyword evidence="2" id="KW-1185">Reference proteome</keyword>
<dbReference type="Proteomes" id="UP000037460">
    <property type="component" value="Unassembled WGS sequence"/>
</dbReference>
<reference evidence="2" key="1">
    <citation type="journal article" date="2015" name="PLoS Genet.">
        <title>Genome Sequence and Transcriptome Analyses of Chrysochromulina tobin: Metabolic Tools for Enhanced Algal Fitness in the Prominent Order Prymnesiales (Haptophyceae).</title>
        <authorList>
            <person name="Hovde B.T."/>
            <person name="Deodato C.R."/>
            <person name="Hunsperger H.M."/>
            <person name="Ryken S.A."/>
            <person name="Yost W."/>
            <person name="Jha R.K."/>
            <person name="Patterson J."/>
            <person name="Monnat R.J. Jr."/>
            <person name="Barlow S.B."/>
            <person name="Starkenburg S.R."/>
            <person name="Cattolico R.A."/>
        </authorList>
    </citation>
    <scope>NUCLEOTIDE SEQUENCE</scope>
    <source>
        <strain evidence="2">CCMP291</strain>
    </source>
</reference>
<name>A0A0M0JRR2_9EUKA</name>
<dbReference type="AlphaFoldDB" id="A0A0M0JRR2"/>
<comment type="caution">
    <text evidence="1">The sequence shown here is derived from an EMBL/GenBank/DDBJ whole genome shotgun (WGS) entry which is preliminary data.</text>
</comment>
<dbReference type="EMBL" id="JWZX01002434">
    <property type="protein sequence ID" value="KOO29299.1"/>
    <property type="molecule type" value="Genomic_DNA"/>
</dbReference>
<gene>
    <name evidence="1" type="ORF">Ctob_005045</name>
</gene>
<evidence type="ECO:0000313" key="1">
    <source>
        <dbReference type="EMBL" id="KOO29299.1"/>
    </source>
</evidence>